<comment type="caution">
    <text evidence="2">The sequence shown here is derived from an EMBL/GenBank/DDBJ whole genome shotgun (WGS) entry which is preliminary data.</text>
</comment>
<feature type="compositionally biased region" description="Basic and acidic residues" evidence="1">
    <location>
        <begin position="520"/>
        <end position="531"/>
    </location>
</feature>
<dbReference type="EMBL" id="NIVC01002993">
    <property type="protein sequence ID" value="PAA53963.1"/>
    <property type="molecule type" value="Genomic_DNA"/>
</dbReference>
<feature type="compositionally biased region" description="Low complexity" evidence="1">
    <location>
        <begin position="471"/>
        <end position="496"/>
    </location>
</feature>
<evidence type="ECO:0000313" key="3">
    <source>
        <dbReference type="EMBL" id="PAA58097.1"/>
    </source>
</evidence>
<evidence type="ECO:0000313" key="4">
    <source>
        <dbReference type="Proteomes" id="UP000215902"/>
    </source>
</evidence>
<feature type="compositionally biased region" description="Polar residues" evidence="1">
    <location>
        <begin position="534"/>
        <end position="545"/>
    </location>
</feature>
<dbReference type="EMBL" id="NIVC01002411">
    <property type="protein sequence ID" value="PAA58097.1"/>
    <property type="molecule type" value="Genomic_DNA"/>
</dbReference>
<proteinExistence type="predicted"/>
<gene>
    <name evidence="2" type="ORF">BOX15_Mlig021536g1</name>
    <name evidence="3" type="ORF">BOX15_Mlig027698g1</name>
</gene>
<evidence type="ECO:0000256" key="1">
    <source>
        <dbReference type="SAM" id="MobiDB-lite"/>
    </source>
</evidence>
<dbReference type="STRING" id="282301.A0A267DXD3"/>
<organism evidence="2 4">
    <name type="scientific">Macrostomum lignano</name>
    <dbReference type="NCBI Taxonomy" id="282301"/>
    <lineage>
        <taxon>Eukaryota</taxon>
        <taxon>Metazoa</taxon>
        <taxon>Spiralia</taxon>
        <taxon>Lophotrochozoa</taxon>
        <taxon>Platyhelminthes</taxon>
        <taxon>Rhabditophora</taxon>
        <taxon>Macrostomorpha</taxon>
        <taxon>Macrostomida</taxon>
        <taxon>Macrostomidae</taxon>
        <taxon>Macrostomum</taxon>
    </lineage>
</organism>
<dbReference type="OrthoDB" id="6236051at2759"/>
<accession>A0A267DXD3</accession>
<feature type="compositionally biased region" description="Polar residues" evidence="1">
    <location>
        <begin position="419"/>
        <end position="436"/>
    </location>
</feature>
<reference evidence="2 4" key="1">
    <citation type="submission" date="2017-06" db="EMBL/GenBank/DDBJ databases">
        <title>A platform for efficient transgenesis in Macrostomum lignano, a flatworm model organism for stem cell research.</title>
        <authorList>
            <person name="Berezikov E."/>
        </authorList>
    </citation>
    <scope>NUCLEOTIDE SEQUENCE [LARGE SCALE GENOMIC DNA]</scope>
    <source>
        <strain evidence="2">DV1</strain>
        <tissue evidence="2">Whole organism</tissue>
    </source>
</reference>
<dbReference type="Proteomes" id="UP000215902">
    <property type="component" value="Unassembled WGS sequence"/>
</dbReference>
<name>A0A267DXD3_9PLAT</name>
<protein>
    <submittedName>
        <fullName evidence="2">Uncharacterized protein</fullName>
    </submittedName>
</protein>
<dbReference type="AlphaFoldDB" id="A0A267DXD3"/>
<evidence type="ECO:0000313" key="2">
    <source>
        <dbReference type="EMBL" id="PAA53963.1"/>
    </source>
</evidence>
<keyword evidence="4" id="KW-1185">Reference proteome</keyword>
<sequence>MTSCPLPPQFPNSHLNIPPFLRSHHPYTKWMINMIRGRSHHRLTTMVRERPELFQQIFQIADQPDLIGNDSRDSQSMFHRNAVLYLNPLSLAIYLKEEKSVEIILRSGVNHGHQKSFATDVFSRGVAGGDIVEILPVCVAIRREFYEAISSLSSVAPPFMKHGQALTLDISRPFELHYESKASQKVFKYRDTLHYGTETMKTRLNINISSLLESLITIRPEIWQPQVLDDDGFGQKISLFRRIARVAYYEDPECRKSHNLISALETLFKNRCFLELQPTPDTKAGFVARIQSLDPMIMDQDCAIALLMGLYYRMHCKVKNGPMNSLADIIRRALTATKWRKTFLRLPVEHLQKIFSCLPENVALPTDSLLAIKTHISIINEKEQDSTINLTGAGRVPASELRSVGDDCALLRVRQNGSRFSKPPSLNSYIQASSSGMPRMKQAAAQPPTGSSDIMTDFDESGMPGQEMPPQLMQQMLQQQQLQQHQQFQQHRQQLLSSRSPYAGNEKTETADHEDEERSEDLNSFERELVKHMYSSSAGRQQQQFAPGDMGDVRLQGGKPAGRAGLQQQQQQQQLFDAFDAVNSSPANSAY</sequence>
<feature type="region of interest" description="Disordered" evidence="1">
    <location>
        <begin position="419"/>
        <end position="572"/>
    </location>
</feature>